<dbReference type="AlphaFoldDB" id="A0A0C9UL21"/>
<evidence type="ECO:0000313" key="2">
    <source>
        <dbReference type="EMBL" id="KIJ26186.1"/>
    </source>
</evidence>
<proteinExistence type="predicted"/>
<sequence length="167" mass="19077">MNLSFRSSDPLDTLIVDSTNGAVLYHTETHNVVDRTTRVNKYIPGTQEAKVLAEIHWETLTTNSANILYRGQKLKVSDFLPRQGLILTRTFVASDGKQYKWKGDALMKFKLYDPSENLVVESHKQHLGVFHKAQDNNVDVLPPGIPILDDIIVTFIIMNHLEWRGYQ</sequence>
<accession>A0A0C9UL21</accession>
<dbReference type="EMBL" id="KN837380">
    <property type="protein sequence ID" value="KIJ26186.1"/>
    <property type="molecule type" value="Genomic_DNA"/>
</dbReference>
<gene>
    <name evidence="2" type="ORF">M422DRAFT_71957</name>
</gene>
<evidence type="ECO:0000313" key="3">
    <source>
        <dbReference type="Proteomes" id="UP000054279"/>
    </source>
</evidence>
<dbReference type="Pfam" id="PF20236">
    <property type="entry name" value="DUF6593"/>
    <property type="match status" value="1"/>
</dbReference>
<dbReference type="HOGENOM" id="CLU_084280_4_1_1"/>
<dbReference type="Proteomes" id="UP000054279">
    <property type="component" value="Unassembled WGS sequence"/>
</dbReference>
<feature type="domain" description="DUF6593" evidence="1">
    <location>
        <begin position="9"/>
        <end position="160"/>
    </location>
</feature>
<evidence type="ECO:0000259" key="1">
    <source>
        <dbReference type="Pfam" id="PF20236"/>
    </source>
</evidence>
<organism evidence="2 3">
    <name type="scientific">Sphaerobolus stellatus (strain SS14)</name>
    <dbReference type="NCBI Taxonomy" id="990650"/>
    <lineage>
        <taxon>Eukaryota</taxon>
        <taxon>Fungi</taxon>
        <taxon>Dikarya</taxon>
        <taxon>Basidiomycota</taxon>
        <taxon>Agaricomycotina</taxon>
        <taxon>Agaricomycetes</taxon>
        <taxon>Phallomycetidae</taxon>
        <taxon>Geastrales</taxon>
        <taxon>Sphaerobolaceae</taxon>
        <taxon>Sphaerobolus</taxon>
    </lineage>
</organism>
<reference evidence="2 3" key="1">
    <citation type="submission" date="2014-06" db="EMBL/GenBank/DDBJ databases">
        <title>Evolutionary Origins and Diversification of the Mycorrhizal Mutualists.</title>
        <authorList>
            <consortium name="DOE Joint Genome Institute"/>
            <consortium name="Mycorrhizal Genomics Consortium"/>
            <person name="Kohler A."/>
            <person name="Kuo A."/>
            <person name="Nagy L.G."/>
            <person name="Floudas D."/>
            <person name="Copeland A."/>
            <person name="Barry K.W."/>
            <person name="Cichocki N."/>
            <person name="Veneault-Fourrey C."/>
            <person name="LaButti K."/>
            <person name="Lindquist E.A."/>
            <person name="Lipzen A."/>
            <person name="Lundell T."/>
            <person name="Morin E."/>
            <person name="Murat C."/>
            <person name="Riley R."/>
            <person name="Ohm R."/>
            <person name="Sun H."/>
            <person name="Tunlid A."/>
            <person name="Henrissat B."/>
            <person name="Grigoriev I.V."/>
            <person name="Hibbett D.S."/>
            <person name="Martin F."/>
        </authorList>
    </citation>
    <scope>NUCLEOTIDE SEQUENCE [LARGE SCALE GENOMIC DNA]</scope>
    <source>
        <strain evidence="2 3">SS14</strain>
    </source>
</reference>
<name>A0A0C9UL21_SPHS4</name>
<protein>
    <recommendedName>
        <fullName evidence="1">DUF6593 domain-containing protein</fullName>
    </recommendedName>
</protein>
<keyword evidence="3" id="KW-1185">Reference proteome</keyword>
<dbReference type="InterPro" id="IPR046528">
    <property type="entry name" value="DUF6593"/>
</dbReference>
<dbReference type="OrthoDB" id="3360976at2759"/>